<dbReference type="InterPro" id="IPR002579">
    <property type="entry name" value="Met_Sox_Rdtase_MsrB_dom"/>
</dbReference>
<dbReference type="SUPFAM" id="SSF51316">
    <property type="entry name" value="Mss4-like"/>
    <property type="match status" value="1"/>
</dbReference>
<dbReference type="SUPFAM" id="SSF52833">
    <property type="entry name" value="Thioredoxin-like"/>
    <property type="match status" value="1"/>
</dbReference>
<dbReference type="NCBIfam" id="TIGR02180">
    <property type="entry name" value="GRX_euk"/>
    <property type="match status" value="1"/>
</dbReference>
<keyword evidence="2" id="KW-0813">Transport</keyword>
<keyword evidence="3" id="KW-0249">Electron transport</keyword>
<dbReference type="OrthoDB" id="44061at2759"/>
<evidence type="ECO:0000313" key="9">
    <source>
        <dbReference type="EMBL" id="CAL4806557.1"/>
    </source>
</evidence>
<dbReference type="FunFam" id="3.40.30.10:FF:000093">
    <property type="entry name" value="Glutaredoxin 2"/>
    <property type="match status" value="1"/>
</dbReference>
<comment type="similarity">
    <text evidence="1">Belongs to the MsrB Met sulfoxide reductase family.</text>
</comment>
<name>A0A9P1GQN0_9DINO</name>
<dbReference type="InterPro" id="IPR011899">
    <property type="entry name" value="Glutaredoxin_euk/vir"/>
</dbReference>
<protein>
    <submittedName>
        <fullName evidence="9">Peptide methionine sulfoxide reductase B5</fullName>
    </submittedName>
</protein>
<comment type="caution">
    <text evidence="8">The sequence shown here is derived from an EMBL/GenBank/DDBJ whole genome shotgun (WGS) entry which is preliminary data.</text>
</comment>
<dbReference type="AlphaFoldDB" id="A0A9P1GQN0"/>
<organism evidence="8">
    <name type="scientific">Cladocopium goreaui</name>
    <dbReference type="NCBI Taxonomy" id="2562237"/>
    <lineage>
        <taxon>Eukaryota</taxon>
        <taxon>Sar</taxon>
        <taxon>Alveolata</taxon>
        <taxon>Dinophyceae</taxon>
        <taxon>Suessiales</taxon>
        <taxon>Symbiodiniaceae</taxon>
        <taxon>Cladocopium</taxon>
    </lineage>
</organism>
<evidence type="ECO:0000256" key="1">
    <source>
        <dbReference type="ARBA" id="ARBA00007174"/>
    </source>
</evidence>
<dbReference type="EMBL" id="CAMXCT030006738">
    <property type="protein sequence ID" value="CAL4806557.1"/>
    <property type="molecule type" value="Genomic_DNA"/>
</dbReference>
<dbReference type="GO" id="GO:0033743">
    <property type="term" value="F:peptide-methionine (R)-S-oxide reductase activity"/>
    <property type="evidence" value="ECO:0007669"/>
    <property type="project" value="InterPro"/>
</dbReference>
<feature type="domain" description="MsrB" evidence="7">
    <location>
        <begin position="197"/>
        <end position="312"/>
    </location>
</feature>
<dbReference type="PANTHER" id="PTHR45694:SF18">
    <property type="entry name" value="GLUTAREDOXIN-1-RELATED"/>
    <property type="match status" value="1"/>
</dbReference>
<evidence type="ECO:0000259" key="7">
    <source>
        <dbReference type="PROSITE" id="PS51790"/>
    </source>
</evidence>
<dbReference type="InterPro" id="IPR011057">
    <property type="entry name" value="Mss4-like_sf"/>
</dbReference>
<dbReference type="EMBL" id="CAMXCT010006738">
    <property type="protein sequence ID" value="CAI4019245.1"/>
    <property type="molecule type" value="Genomic_DNA"/>
</dbReference>
<dbReference type="Gene3D" id="2.170.150.20">
    <property type="entry name" value="Peptide methionine sulfoxide reductase"/>
    <property type="match status" value="1"/>
</dbReference>
<dbReference type="EMBL" id="CAMXCT020006738">
    <property type="protein sequence ID" value="CAL1172620.1"/>
    <property type="molecule type" value="Genomic_DNA"/>
</dbReference>
<evidence type="ECO:0000313" key="10">
    <source>
        <dbReference type="Proteomes" id="UP001152797"/>
    </source>
</evidence>
<dbReference type="InterPro" id="IPR014025">
    <property type="entry name" value="Glutaredoxin_subgr"/>
</dbReference>
<evidence type="ECO:0000313" key="8">
    <source>
        <dbReference type="EMBL" id="CAI4019245.1"/>
    </source>
</evidence>
<proteinExistence type="inferred from homology"/>
<dbReference type="Proteomes" id="UP001152797">
    <property type="component" value="Unassembled WGS sequence"/>
</dbReference>
<evidence type="ECO:0000256" key="4">
    <source>
        <dbReference type="ARBA" id="ARBA00023002"/>
    </source>
</evidence>
<gene>
    <name evidence="8" type="ORF">C1SCF055_LOCUS43759</name>
</gene>
<keyword evidence="10" id="KW-1185">Reference proteome</keyword>
<evidence type="ECO:0000256" key="3">
    <source>
        <dbReference type="ARBA" id="ARBA00022982"/>
    </source>
</evidence>
<reference evidence="8" key="1">
    <citation type="submission" date="2022-10" db="EMBL/GenBank/DDBJ databases">
        <authorList>
            <person name="Chen Y."/>
            <person name="Dougan E. K."/>
            <person name="Chan C."/>
            <person name="Rhodes N."/>
            <person name="Thang M."/>
        </authorList>
    </citation>
    <scope>NUCLEOTIDE SEQUENCE</scope>
</reference>
<dbReference type="InterPro" id="IPR002109">
    <property type="entry name" value="Glutaredoxin"/>
</dbReference>
<dbReference type="PROSITE" id="PS00195">
    <property type="entry name" value="GLUTAREDOXIN_1"/>
    <property type="match status" value="1"/>
</dbReference>
<keyword evidence="5" id="KW-1015">Disulfide bond</keyword>
<dbReference type="InterPro" id="IPR036249">
    <property type="entry name" value="Thioredoxin-like_sf"/>
</dbReference>
<dbReference type="PANTHER" id="PTHR45694">
    <property type="entry name" value="GLUTAREDOXIN 2"/>
    <property type="match status" value="1"/>
</dbReference>
<evidence type="ECO:0000256" key="2">
    <source>
        <dbReference type="ARBA" id="ARBA00022448"/>
    </source>
</evidence>
<evidence type="ECO:0000256" key="6">
    <source>
        <dbReference type="ARBA" id="ARBA00023284"/>
    </source>
</evidence>
<dbReference type="GO" id="GO:0005737">
    <property type="term" value="C:cytoplasm"/>
    <property type="evidence" value="ECO:0007669"/>
    <property type="project" value="TreeGrafter"/>
</dbReference>
<dbReference type="GO" id="GO:0015038">
    <property type="term" value="F:glutathione disulfide oxidoreductase activity"/>
    <property type="evidence" value="ECO:0007669"/>
    <property type="project" value="TreeGrafter"/>
</dbReference>
<dbReference type="Gene3D" id="3.40.30.10">
    <property type="entry name" value="Glutaredoxin"/>
    <property type="match status" value="1"/>
</dbReference>
<dbReference type="PROSITE" id="PS51354">
    <property type="entry name" value="GLUTAREDOXIN_2"/>
    <property type="match status" value="1"/>
</dbReference>
<keyword evidence="6" id="KW-0676">Redox-active center</keyword>
<keyword evidence="4" id="KW-0560">Oxidoreductase</keyword>
<dbReference type="PROSITE" id="PS51790">
    <property type="entry name" value="MSRB"/>
    <property type="match status" value="1"/>
</dbReference>
<sequence>MPPRSGWGAQRLAFASTTGKVGGEAMIPGQGTALKARPVQQVSHGISVPLQRPASNSQGGSRRLAPLLGFAAGAVAATTRRAAPATSTLPAEKVQNLIQENEVIMFSKTTCPFCSKAKEVLQSTGSKFVVVELDELPEQEGAAMQDLFAEMTGARTVPRIFVRGQCVGGCDDLLALQQDGTLQKALQSKSFQIKVSEEEWRNKLDPRQYRILRQQGTEPPGSHAYDRFMPAKGYFACGACGLPLYSASSKFRSSCGWPVFKTCYYSKDAGGCHVGTVSEFGGLEIVCNRCASHLGHVFFDSFKPDNPNGERH</sequence>
<dbReference type="Pfam" id="PF00462">
    <property type="entry name" value="Glutaredoxin"/>
    <property type="match status" value="1"/>
</dbReference>
<dbReference type="Pfam" id="PF01641">
    <property type="entry name" value="SelR"/>
    <property type="match status" value="1"/>
</dbReference>
<dbReference type="CDD" id="cd03419">
    <property type="entry name" value="GRX_GRXh_1_2_like"/>
    <property type="match status" value="1"/>
</dbReference>
<reference evidence="9 10" key="2">
    <citation type="submission" date="2024-05" db="EMBL/GenBank/DDBJ databases">
        <authorList>
            <person name="Chen Y."/>
            <person name="Shah S."/>
            <person name="Dougan E. K."/>
            <person name="Thang M."/>
            <person name="Chan C."/>
        </authorList>
    </citation>
    <scope>NUCLEOTIDE SEQUENCE [LARGE SCALE GENOMIC DNA]</scope>
</reference>
<dbReference type="InterPro" id="IPR011767">
    <property type="entry name" value="GLR_AS"/>
</dbReference>
<accession>A0A9P1GQN0</accession>
<dbReference type="GO" id="GO:0034599">
    <property type="term" value="P:cellular response to oxidative stress"/>
    <property type="evidence" value="ECO:0007669"/>
    <property type="project" value="TreeGrafter"/>
</dbReference>
<dbReference type="PRINTS" id="PR00160">
    <property type="entry name" value="GLUTAREDOXIN"/>
</dbReference>
<evidence type="ECO:0000256" key="5">
    <source>
        <dbReference type="ARBA" id="ARBA00023157"/>
    </source>
</evidence>